<dbReference type="Ensembl" id="ENSJHYT00000023052.1">
    <property type="protein sequence ID" value="ENSJHYP00000019109.1"/>
    <property type="gene ID" value="ENSJHYG00000014535.1"/>
</dbReference>
<proteinExistence type="predicted"/>
<evidence type="ECO:0000313" key="2">
    <source>
        <dbReference type="Proteomes" id="UP000694408"/>
    </source>
</evidence>
<protein>
    <submittedName>
        <fullName evidence="1">Uncharacterized protein</fullName>
    </submittedName>
</protein>
<dbReference type="Proteomes" id="UP000694408">
    <property type="component" value="Unplaced"/>
</dbReference>
<evidence type="ECO:0000313" key="1">
    <source>
        <dbReference type="Ensembl" id="ENSJHYP00000019109.1"/>
    </source>
</evidence>
<accession>A0A8C5JK14</accession>
<reference evidence="1" key="1">
    <citation type="submission" date="2025-08" db="UniProtKB">
        <authorList>
            <consortium name="Ensembl"/>
        </authorList>
    </citation>
    <scope>IDENTIFICATION</scope>
</reference>
<name>A0A8C5JK14_JUNHY</name>
<sequence length="91" mass="9849">AGCLSSLIPPFLPKVHLNTSGAPEWFCSRATSVLQFSCTHSINLYCSFSTSSCLQQESLPARFSGLCFLRKVTVYKIAISKTSTKRALAGS</sequence>
<keyword evidence="2" id="KW-1185">Reference proteome</keyword>
<reference evidence="1" key="2">
    <citation type="submission" date="2025-09" db="UniProtKB">
        <authorList>
            <consortium name="Ensembl"/>
        </authorList>
    </citation>
    <scope>IDENTIFICATION</scope>
</reference>
<dbReference type="AlphaFoldDB" id="A0A8C5JK14"/>
<organism evidence="1 2">
    <name type="scientific">Junco hyemalis</name>
    <name type="common">Dark-eyed junco</name>
    <dbReference type="NCBI Taxonomy" id="40217"/>
    <lineage>
        <taxon>Eukaryota</taxon>
        <taxon>Metazoa</taxon>
        <taxon>Chordata</taxon>
        <taxon>Craniata</taxon>
        <taxon>Vertebrata</taxon>
        <taxon>Euteleostomi</taxon>
        <taxon>Archelosauria</taxon>
        <taxon>Archosauria</taxon>
        <taxon>Dinosauria</taxon>
        <taxon>Saurischia</taxon>
        <taxon>Theropoda</taxon>
        <taxon>Coelurosauria</taxon>
        <taxon>Aves</taxon>
        <taxon>Neognathae</taxon>
        <taxon>Neoaves</taxon>
        <taxon>Telluraves</taxon>
        <taxon>Australaves</taxon>
        <taxon>Passeriformes</taxon>
        <taxon>Passerellidae</taxon>
        <taxon>Junco</taxon>
    </lineage>
</organism>